<name>A0A4Q0XN22_9BACT</name>
<dbReference type="RefSeq" id="WP_128996680.1">
    <property type="nucleotide sequence ID" value="NZ_PDKN01000007.1"/>
</dbReference>
<dbReference type="EMBL" id="PDKN01000007">
    <property type="protein sequence ID" value="RXJ55396.1"/>
    <property type="molecule type" value="Genomic_DNA"/>
</dbReference>
<reference evidence="1 2" key="1">
    <citation type="submission" date="2017-10" db="EMBL/GenBank/DDBJ databases">
        <title>Genomics of the genus Arcobacter.</title>
        <authorList>
            <person name="Perez-Cataluna A."/>
            <person name="Figueras M.J."/>
        </authorList>
    </citation>
    <scope>NUCLEOTIDE SEQUENCE [LARGE SCALE GENOMIC DNA]</scope>
    <source>
        <strain evidence="1 2">CECT 8987</strain>
    </source>
</reference>
<dbReference type="SUPFAM" id="SSF53756">
    <property type="entry name" value="UDP-Glycosyltransferase/glycogen phosphorylase"/>
    <property type="match status" value="1"/>
</dbReference>
<accession>A0A4Q0XN22</accession>
<dbReference type="AlphaFoldDB" id="A0A4Q0XN22"/>
<proteinExistence type="predicted"/>
<protein>
    <recommendedName>
        <fullName evidence="3">Glycosyl transferase family 1 domain-containing protein</fullName>
    </recommendedName>
</protein>
<keyword evidence="2" id="KW-1185">Reference proteome</keyword>
<sequence>MNEFDELVENILHNCIEDIEKKIIQQESIVGLYYITEYMKQGFSLSSKNKMMIDKLVFSFKTDRSMVNYLSTDIRYLITHFFLASIQNIKHEKKRLEEFFSIYIIFENYENIIENKELIHLLFPQEKLSEYLKHLYKAFKRDKKFMQRDYIEQEKMIFKLFYITLFIYERSKEPFYELFNYLYKIFDEAIKLKLDELVLYLYVPLQFSCCGVSKSQEEFKEFNEKVEKRVEEYVKAELIPRFKLEAVDKQNVSSKKPLKIAFVQERLMNYSIHNVFYQLLQELKKINDVQIEITVIDLNFPQMNGSNYFTIEEMKQLRLPLIDAQEKFIGEMTPFYSPVQKCLKLREYIIEQNIDVLIGLHSQVEYNFLFTTRSAPLQIYWSHGDSEYDIEGIDKKISHFSQKTRQKEFETFLLPIDMNKYNPPVDNKTVEEIRQQYPKDAFILGYIGRLIKIENDQYLETIATIMKQNKNTIFLACGSGEDDSIRQKVDKLGIGERFYFTGHIDPHLYGHVIDLYLDAFPLTSGESLNEYMAKERVPIILLPKNHESLSFLTENRGDKRIHAKSVEDYINLANVMINDNRLRQSVAEEVVRHFNTVSYTYSKGSFINTLNKIMKWDIQ</sequence>
<evidence type="ECO:0000313" key="2">
    <source>
        <dbReference type="Proteomes" id="UP000290657"/>
    </source>
</evidence>
<dbReference type="Gene3D" id="3.40.50.2000">
    <property type="entry name" value="Glycogen Phosphorylase B"/>
    <property type="match status" value="1"/>
</dbReference>
<dbReference type="Proteomes" id="UP000290657">
    <property type="component" value="Unassembled WGS sequence"/>
</dbReference>
<comment type="caution">
    <text evidence="1">The sequence shown here is derived from an EMBL/GenBank/DDBJ whole genome shotgun (WGS) entry which is preliminary data.</text>
</comment>
<organism evidence="1 2">
    <name type="scientific">Candidatus Marinarcus aquaticus</name>
    <dbReference type="NCBI Taxonomy" id="2044504"/>
    <lineage>
        <taxon>Bacteria</taxon>
        <taxon>Pseudomonadati</taxon>
        <taxon>Campylobacterota</taxon>
        <taxon>Epsilonproteobacteria</taxon>
        <taxon>Campylobacterales</taxon>
        <taxon>Arcobacteraceae</taxon>
        <taxon>Candidatus Marinarcus</taxon>
    </lineage>
</organism>
<gene>
    <name evidence="1" type="ORF">CRV04_09835</name>
</gene>
<evidence type="ECO:0000313" key="1">
    <source>
        <dbReference type="EMBL" id="RXJ55396.1"/>
    </source>
</evidence>
<dbReference type="OrthoDB" id="9815673at2"/>
<evidence type="ECO:0008006" key="3">
    <source>
        <dbReference type="Google" id="ProtNLM"/>
    </source>
</evidence>